<dbReference type="SUPFAM" id="SSF52833">
    <property type="entry name" value="Thioredoxin-like"/>
    <property type="match status" value="1"/>
</dbReference>
<reference evidence="2" key="1">
    <citation type="submission" date="2018-06" db="EMBL/GenBank/DDBJ databases">
        <authorList>
            <person name="Zhirakovskaya E."/>
        </authorList>
    </citation>
    <scope>NUCLEOTIDE SEQUENCE</scope>
</reference>
<dbReference type="Pfam" id="PF00578">
    <property type="entry name" value="AhpC-TSA"/>
    <property type="match status" value="1"/>
</dbReference>
<evidence type="ECO:0000259" key="1">
    <source>
        <dbReference type="Pfam" id="PF00578"/>
    </source>
</evidence>
<dbReference type="InterPro" id="IPR000866">
    <property type="entry name" value="AhpC/TSA"/>
</dbReference>
<dbReference type="Gene3D" id="3.40.30.10">
    <property type="entry name" value="Glutaredoxin"/>
    <property type="match status" value="1"/>
</dbReference>
<sequence>MLKEKLKAPAFSLPDQDGVKRSLKDYAGSKVVLFFYPKANTGG</sequence>
<dbReference type="GO" id="GO:0016209">
    <property type="term" value="F:antioxidant activity"/>
    <property type="evidence" value="ECO:0007669"/>
    <property type="project" value="InterPro"/>
</dbReference>
<protein>
    <recommendedName>
        <fullName evidence="1">Alkyl hydroperoxide reductase subunit C/ Thiol specific antioxidant domain-containing protein</fullName>
    </recommendedName>
</protein>
<dbReference type="AlphaFoldDB" id="A0A3B1CD33"/>
<dbReference type="EMBL" id="UOGA01000002">
    <property type="protein sequence ID" value="VAX14707.1"/>
    <property type="molecule type" value="Genomic_DNA"/>
</dbReference>
<feature type="domain" description="Alkyl hydroperoxide reductase subunit C/ Thiol specific antioxidant" evidence="1">
    <location>
        <begin position="7"/>
        <end position="42"/>
    </location>
</feature>
<evidence type="ECO:0000313" key="2">
    <source>
        <dbReference type="EMBL" id="VAX14707.1"/>
    </source>
</evidence>
<dbReference type="GO" id="GO:0016491">
    <property type="term" value="F:oxidoreductase activity"/>
    <property type="evidence" value="ECO:0007669"/>
    <property type="project" value="InterPro"/>
</dbReference>
<organism evidence="2">
    <name type="scientific">hydrothermal vent metagenome</name>
    <dbReference type="NCBI Taxonomy" id="652676"/>
    <lineage>
        <taxon>unclassified sequences</taxon>
        <taxon>metagenomes</taxon>
        <taxon>ecological metagenomes</taxon>
    </lineage>
</organism>
<gene>
    <name evidence="2" type="ORF">MNBD_NITROSPINAE04-350</name>
</gene>
<dbReference type="InterPro" id="IPR036249">
    <property type="entry name" value="Thioredoxin-like_sf"/>
</dbReference>
<accession>A0A3B1CD33</accession>
<name>A0A3B1CD33_9ZZZZ</name>
<proteinExistence type="predicted"/>